<organism evidence="1 2">
    <name type="scientific">Nibribacter ruber</name>
    <dbReference type="NCBI Taxonomy" id="2698458"/>
    <lineage>
        <taxon>Bacteria</taxon>
        <taxon>Pseudomonadati</taxon>
        <taxon>Bacteroidota</taxon>
        <taxon>Cytophagia</taxon>
        <taxon>Cytophagales</taxon>
        <taxon>Hymenobacteraceae</taxon>
        <taxon>Nibribacter</taxon>
    </lineage>
</organism>
<protein>
    <submittedName>
        <fullName evidence="1">Uncharacterized protein</fullName>
    </submittedName>
</protein>
<evidence type="ECO:0000313" key="1">
    <source>
        <dbReference type="EMBL" id="QHL87411.1"/>
    </source>
</evidence>
<dbReference type="KEGG" id="nib:GU926_08170"/>
<proteinExistence type="predicted"/>
<dbReference type="Pfam" id="PF20459">
    <property type="entry name" value="DUF6712"/>
    <property type="match status" value="2"/>
</dbReference>
<accession>A0A6P1NZP2</accession>
<gene>
    <name evidence="1" type="ORF">GU926_08170</name>
</gene>
<sequence length="334" mass="38119">MKTLIRTIEEFTLYVGVASSFELEPVMGDILLVEDEHLRKYLGNAFYELLLEKYEAQTLTDKQKVLLGYLQGAIANLAMEGYMALNQVDITNLGIHIHSDQSVKTAFQWQTNELRRSLLKKGYSALEKSLQYLIANVEEADFIEWKNSGILSQFRRNFINAAAEFSEHYSIRNSWLTFLGLQPVIRKVERMGIIPQIGEELADEISTQIKAGTVSEDNKRLLEYYIQPALAHLTVAKALVEQGFELTPDGIEITYARIDEGNAKEADADNAKLLESKIREAEVDGLHFLHKMRQYLDRNASETKYAAYFTSDRYSAPVEKVPLNQSTNRTFRAF</sequence>
<dbReference type="RefSeq" id="WP_160690784.1">
    <property type="nucleotide sequence ID" value="NZ_CP047897.1"/>
</dbReference>
<dbReference type="InterPro" id="IPR046558">
    <property type="entry name" value="DUF6712"/>
</dbReference>
<dbReference type="Proteomes" id="UP000464214">
    <property type="component" value="Chromosome"/>
</dbReference>
<evidence type="ECO:0000313" key="2">
    <source>
        <dbReference type="Proteomes" id="UP000464214"/>
    </source>
</evidence>
<name>A0A6P1NZP2_9BACT</name>
<dbReference type="EMBL" id="CP047897">
    <property type="protein sequence ID" value="QHL87411.1"/>
    <property type="molecule type" value="Genomic_DNA"/>
</dbReference>
<reference evidence="1 2" key="1">
    <citation type="submission" date="2020-01" db="EMBL/GenBank/DDBJ databases">
        <authorList>
            <person name="Kim M."/>
        </authorList>
    </citation>
    <scope>NUCLEOTIDE SEQUENCE [LARGE SCALE GENOMIC DNA]</scope>
    <source>
        <strain evidence="1 2">BT10</strain>
    </source>
</reference>
<dbReference type="AlphaFoldDB" id="A0A6P1NZP2"/>
<keyword evidence="2" id="KW-1185">Reference proteome</keyword>